<reference evidence="2" key="1">
    <citation type="journal article" date="2023" name="G3 (Bethesda)">
        <title>Whole genome assembly and annotation of the endangered Caribbean coral Acropora cervicornis.</title>
        <authorList>
            <person name="Selwyn J.D."/>
            <person name="Vollmer S.V."/>
        </authorList>
    </citation>
    <scope>NUCLEOTIDE SEQUENCE</scope>
    <source>
        <strain evidence="2">K2</strain>
    </source>
</reference>
<sequence length="272" mass="30856">MDQEEGLEQDLKNIGSQLSEEEKEGSYGRMLSHAMDIAQGGWSFRLAQNNLGELQKLNKHLEKVEEMLEENVEKLAASGKEAILETLQYQKRNCTDEMDENLFTSICRNLEEMKNKVAELLELCEGTPIDHRRISLKMALINTLFHSTLGSITTLKVTIDGHIQSLDIQADNSAVDGVVNALTATSQAYQLWYTWENLSSPVKWLGSASVALFSGLAYGNYRAYKLSKEVLKDLRKKMREVVDLQDRLQLLHQQALQAISVIQPQHYNTNRK</sequence>
<dbReference type="Proteomes" id="UP001249851">
    <property type="component" value="Unassembled WGS sequence"/>
</dbReference>
<evidence type="ECO:0000256" key="1">
    <source>
        <dbReference type="SAM" id="MobiDB-lite"/>
    </source>
</evidence>
<evidence type="ECO:0000313" key="2">
    <source>
        <dbReference type="EMBL" id="KAK2565260.1"/>
    </source>
</evidence>
<accession>A0AAD9QQ41</accession>
<proteinExistence type="predicted"/>
<dbReference type="AlphaFoldDB" id="A0AAD9QQ41"/>
<comment type="caution">
    <text evidence="2">The sequence shown here is derived from an EMBL/GenBank/DDBJ whole genome shotgun (WGS) entry which is preliminary data.</text>
</comment>
<feature type="region of interest" description="Disordered" evidence="1">
    <location>
        <begin position="1"/>
        <end position="27"/>
    </location>
</feature>
<evidence type="ECO:0000313" key="3">
    <source>
        <dbReference type="Proteomes" id="UP001249851"/>
    </source>
</evidence>
<keyword evidence="3" id="KW-1185">Reference proteome</keyword>
<dbReference type="EMBL" id="JARQWQ010000020">
    <property type="protein sequence ID" value="KAK2565260.1"/>
    <property type="molecule type" value="Genomic_DNA"/>
</dbReference>
<organism evidence="2 3">
    <name type="scientific">Acropora cervicornis</name>
    <name type="common">Staghorn coral</name>
    <dbReference type="NCBI Taxonomy" id="6130"/>
    <lineage>
        <taxon>Eukaryota</taxon>
        <taxon>Metazoa</taxon>
        <taxon>Cnidaria</taxon>
        <taxon>Anthozoa</taxon>
        <taxon>Hexacorallia</taxon>
        <taxon>Scleractinia</taxon>
        <taxon>Astrocoeniina</taxon>
        <taxon>Acroporidae</taxon>
        <taxon>Acropora</taxon>
    </lineage>
</organism>
<reference evidence="2" key="2">
    <citation type="journal article" date="2023" name="Science">
        <title>Genomic signatures of disease resistance in endangered staghorn corals.</title>
        <authorList>
            <person name="Vollmer S.V."/>
            <person name="Selwyn J.D."/>
            <person name="Despard B.A."/>
            <person name="Roesel C.L."/>
        </authorList>
    </citation>
    <scope>NUCLEOTIDE SEQUENCE</scope>
    <source>
        <strain evidence="2">K2</strain>
    </source>
</reference>
<gene>
    <name evidence="2" type="ORF">P5673_011213</name>
</gene>
<protein>
    <submittedName>
        <fullName evidence="2">Uncharacterized protein</fullName>
    </submittedName>
</protein>
<name>A0AAD9QQ41_ACRCE</name>